<evidence type="ECO:0000256" key="2">
    <source>
        <dbReference type="SAM" id="Phobius"/>
    </source>
</evidence>
<dbReference type="NCBIfam" id="NF042915">
    <property type="entry name" value="MAB_1171c_fam"/>
    <property type="match status" value="1"/>
</dbReference>
<dbReference type="EMBL" id="JADBEJ010000007">
    <property type="protein sequence ID" value="MBE1580543.1"/>
    <property type="molecule type" value="Genomic_DNA"/>
</dbReference>
<evidence type="ECO:0000259" key="3">
    <source>
        <dbReference type="Pfam" id="PF20182"/>
    </source>
</evidence>
<evidence type="ECO:0000313" key="4">
    <source>
        <dbReference type="EMBL" id="MBE1580543.1"/>
    </source>
</evidence>
<organism evidence="4 5">
    <name type="scientific">Amycolatopsis roodepoortensis</name>
    <dbReference type="NCBI Taxonomy" id="700274"/>
    <lineage>
        <taxon>Bacteria</taxon>
        <taxon>Bacillati</taxon>
        <taxon>Actinomycetota</taxon>
        <taxon>Actinomycetes</taxon>
        <taxon>Pseudonocardiales</taxon>
        <taxon>Pseudonocardiaceae</taxon>
        <taxon>Amycolatopsis</taxon>
    </lineage>
</organism>
<dbReference type="InterPro" id="IPR050039">
    <property type="entry name" value="MAB_1171c-like"/>
</dbReference>
<feature type="transmembrane region" description="Helical" evidence="2">
    <location>
        <begin position="94"/>
        <end position="112"/>
    </location>
</feature>
<feature type="transmembrane region" description="Helical" evidence="2">
    <location>
        <begin position="206"/>
        <end position="229"/>
    </location>
</feature>
<keyword evidence="5" id="KW-1185">Reference proteome</keyword>
<gene>
    <name evidence="4" type="ORF">H4W30_007624</name>
</gene>
<comment type="caution">
    <text evidence="4">The sequence shown here is derived from an EMBL/GenBank/DDBJ whole genome shotgun (WGS) entry which is preliminary data.</text>
</comment>
<feature type="transmembrane region" description="Helical" evidence="2">
    <location>
        <begin position="65"/>
        <end position="87"/>
    </location>
</feature>
<accession>A0ABR9LK09</accession>
<dbReference type="RefSeq" id="WP_192747101.1">
    <property type="nucleotide sequence ID" value="NZ_JADBEJ010000007.1"/>
</dbReference>
<keyword evidence="2" id="KW-0812">Transmembrane</keyword>
<protein>
    <recommendedName>
        <fullName evidence="3">DUF6545 domain-containing protein</fullName>
    </recommendedName>
</protein>
<dbReference type="Pfam" id="PF20182">
    <property type="entry name" value="DUF6545"/>
    <property type="match status" value="1"/>
</dbReference>
<dbReference type="InterPro" id="IPR046675">
    <property type="entry name" value="DUF6545"/>
</dbReference>
<feature type="transmembrane region" description="Helical" evidence="2">
    <location>
        <begin position="165"/>
        <end position="186"/>
    </location>
</feature>
<reference evidence="4 5" key="1">
    <citation type="submission" date="2020-10" db="EMBL/GenBank/DDBJ databases">
        <title>Sequencing the genomes of 1000 actinobacteria strains.</title>
        <authorList>
            <person name="Klenk H.-P."/>
        </authorList>
    </citation>
    <scope>NUCLEOTIDE SEQUENCE [LARGE SCALE GENOMIC DNA]</scope>
    <source>
        <strain evidence="4 5">DSM 46661</strain>
    </source>
</reference>
<feature type="region of interest" description="Disordered" evidence="1">
    <location>
        <begin position="398"/>
        <end position="417"/>
    </location>
</feature>
<feature type="transmembrane region" description="Helical" evidence="2">
    <location>
        <begin position="132"/>
        <end position="153"/>
    </location>
</feature>
<keyword evidence="2" id="KW-0472">Membrane</keyword>
<keyword evidence="2" id="KW-1133">Transmembrane helix</keyword>
<sequence length="417" mass="44552">MEAVTVVAAVLSLAAAVAKVREALRAGAARADLLYFAGALAGFGGAVGLPADIINLPGEPHLMPWIAHCCAMLGAACLHTAAVRIAGGPTPKPLLGMAVVLAAAVSLASAAGTQPSLTVPGAAVTDGDVLQAAAMLVYLAYLLWALARSHVLIGRYLRREDTGVLLHRSLTFAAGGVTVGVLWVVWSSYVMLSVWLGSRGFAAVAGPFSATAELLGGLALLLLTIGATYTSWAAPMTRAVTALLARRLVVQLEPLHQVVLDVLPELALPMPDDPPVRMRLYRQVIEIRDAQMRLHSHVHPEASRVVAEQSKQARHGRAGIWISGGESWIAIREAAELATAIDGYRHGRRYERADDVGVPQCCPELQRTTLAEARHLVRVSRAYSDNALVAKIRTDLSRDNEVRSPRPPGWRPRARRR</sequence>
<feature type="domain" description="DUF6545" evidence="3">
    <location>
        <begin position="246"/>
        <end position="384"/>
    </location>
</feature>
<evidence type="ECO:0000256" key="1">
    <source>
        <dbReference type="SAM" id="MobiDB-lite"/>
    </source>
</evidence>
<proteinExistence type="predicted"/>
<dbReference type="Proteomes" id="UP000656548">
    <property type="component" value="Unassembled WGS sequence"/>
</dbReference>
<evidence type="ECO:0000313" key="5">
    <source>
        <dbReference type="Proteomes" id="UP000656548"/>
    </source>
</evidence>
<name>A0ABR9LK09_9PSEU</name>